<keyword evidence="3" id="KW-1185">Reference proteome</keyword>
<evidence type="ECO:0000256" key="1">
    <source>
        <dbReference type="SAM" id="SignalP"/>
    </source>
</evidence>
<dbReference type="Proteomes" id="UP000008068">
    <property type="component" value="Unassembled WGS sequence"/>
</dbReference>
<dbReference type="OrthoDB" id="5825448at2759"/>
<feature type="signal peptide" evidence="1">
    <location>
        <begin position="1"/>
        <end position="20"/>
    </location>
</feature>
<dbReference type="eggNOG" id="ENOG502THXG">
    <property type="taxonomic scope" value="Eukaryota"/>
</dbReference>
<proteinExistence type="predicted"/>
<evidence type="ECO:0000313" key="3">
    <source>
        <dbReference type="Proteomes" id="UP000008068"/>
    </source>
</evidence>
<dbReference type="AlphaFoldDB" id="G0PHI5"/>
<gene>
    <name evidence="2" type="ORF">CAEBREN_02306</name>
</gene>
<protein>
    <submittedName>
        <fullName evidence="2">Uncharacterized protein</fullName>
    </submittedName>
</protein>
<reference evidence="3" key="1">
    <citation type="submission" date="2011-07" db="EMBL/GenBank/DDBJ databases">
        <authorList>
            <consortium name="Caenorhabditis brenneri Sequencing and Analysis Consortium"/>
            <person name="Wilson R.K."/>
        </authorList>
    </citation>
    <scope>NUCLEOTIDE SEQUENCE [LARGE SCALE GENOMIC DNA]</scope>
    <source>
        <strain evidence="3">PB2801</strain>
    </source>
</reference>
<name>G0PHI5_CAEBE</name>
<accession>G0PHI5</accession>
<dbReference type="InParanoid" id="G0PHI5"/>
<sequence length="186" mass="22100">MFSLQVQFIISLLILTQVSCRLSTDHENRHNWYEKNRLKVKCLQRDDPTGRNAVKLCWFWVCMENTKCYKDYVLYETLDRCSHDAFNVGPMSFCHQKLKEIKKSSPEKLSNCTMEYLGEKPPKRWTCESVKRLGDCLYPEVEKYCDSKLLPIFKDHQESRLYYLGCDGRLKFKDFEEPTNSTVPRL</sequence>
<keyword evidence="1" id="KW-0732">Signal</keyword>
<evidence type="ECO:0000313" key="2">
    <source>
        <dbReference type="EMBL" id="EGT56459.1"/>
    </source>
</evidence>
<dbReference type="EMBL" id="GL380484">
    <property type="protein sequence ID" value="EGT56459.1"/>
    <property type="molecule type" value="Genomic_DNA"/>
</dbReference>
<dbReference type="HOGENOM" id="CLU_093967_0_0_1"/>
<feature type="chain" id="PRO_5003406981" evidence="1">
    <location>
        <begin position="21"/>
        <end position="186"/>
    </location>
</feature>
<dbReference type="OMA" id="WVCMENT"/>
<dbReference type="FunCoup" id="G0PHI5">
    <property type="interactions" value="1048"/>
</dbReference>
<organism evidence="3">
    <name type="scientific">Caenorhabditis brenneri</name>
    <name type="common">Nematode worm</name>
    <dbReference type="NCBI Taxonomy" id="135651"/>
    <lineage>
        <taxon>Eukaryota</taxon>
        <taxon>Metazoa</taxon>
        <taxon>Ecdysozoa</taxon>
        <taxon>Nematoda</taxon>
        <taxon>Chromadorea</taxon>
        <taxon>Rhabditida</taxon>
        <taxon>Rhabditina</taxon>
        <taxon>Rhabditomorpha</taxon>
        <taxon>Rhabditoidea</taxon>
        <taxon>Rhabditidae</taxon>
        <taxon>Peloderinae</taxon>
        <taxon>Caenorhabditis</taxon>
    </lineage>
</organism>